<dbReference type="EMBL" id="MDYP01000012">
    <property type="protein sequence ID" value="OQE07777.1"/>
    <property type="molecule type" value="Genomic_DNA"/>
</dbReference>
<gene>
    <name evidence="6" type="ORF">PENVUL_c012G02605</name>
</gene>
<proteinExistence type="predicted"/>
<evidence type="ECO:0008006" key="8">
    <source>
        <dbReference type="Google" id="ProtNLM"/>
    </source>
</evidence>
<keyword evidence="4 5" id="KW-0472">Membrane</keyword>
<evidence type="ECO:0000256" key="3">
    <source>
        <dbReference type="ARBA" id="ARBA00022989"/>
    </source>
</evidence>
<sequence>MVEIRAAAVKCTEVTPQCLVEGTIYGYAPDLVFSVEFCILFGVCSLIQLVQMLRWRLWSFSIAVIIGSSTEVIGYFGRIMLHKNAYSSAGFKTQLCTLTIAPAFWSAAIYLTLKHGVNVFGQQYSTLKAKWYPYIFVTCDIISLILQGIGGGLAAAAKTPHENDVGSNVMMAGIVWQVATLTVFGGMTGHFLLRIKGAPKEELTAEARKVWNNRSFWVFFWGIFVAFVSTYIRCVYRIAEMAGGWKNPIMQDEIDFTILESIMCAISVIALCITPPGYFFPQMRKDYAGTVKEVQEVKDSILLDPEGRRKYQELV</sequence>
<name>A0A1V6S160_9EURO</name>
<keyword evidence="3 5" id="KW-1133">Transmembrane helix</keyword>
<dbReference type="Proteomes" id="UP000191518">
    <property type="component" value="Unassembled WGS sequence"/>
</dbReference>
<protein>
    <recommendedName>
        <fullName evidence="8">RTA1 domain protein</fullName>
    </recommendedName>
</protein>
<feature type="transmembrane region" description="Helical" evidence="5">
    <location>
        <begin position="258"/>
        <end position="280"/>
    </location>
</feature>
<dbReference type="AlphaFoldDB" id="A0A1V6S160"/>
<reference evidence="7" key="1">
    <citation type="journal article" date="2017" name="Nat. Microbiol.">
        <title>Global analysis of biosynthetic gene clusters reveals vast potential of secondary metabolite production in Penicillium species.</title>
        <authorList>
            <person name="Nielsen J.C."/>
            <person name="Grijseels S."/>
            <person name="Prigent S."/>
            <person name="Ji B."/>
            <person name="Dainat J."/>
            <person name="Nielsen K.F."/>
            <person name="Frisvad J.C."/>
            <person name="Workman M."/>
            <person name="Nielsen J."/>
        </authorList>
    </citation>
    <scope>NUCLEOTIDE SEQUENCE [LARGE SCALE GENOMIC DNA]</scope>
    <source>
        <strain evidence="7">IBT 29486</strain>
    </source>
</reference>
<keyword evidence="2 5" id="KW-0812">Transmembrane</keyword>
<accession>A0A1V6S160</accession>
<dbReference type="Pfam" id="PF04479">
    <property type="entry name" value="RTA1"/>
    <property type="match status" value="1"/>
</dbReference>
<feature type="transmembrane region" description="Helical" evidence="5">
    <location>
        <begin position="31"/>
        <end position="50"/>
    </location>
</feature>
<evidence type="ECO:0000256" key="4">
    <source>
        <dbReference type="ARBA" id="ARBA00023136"/>
    </source>
</evidence>
<evidence type="ECO:0000256" key="2">
    <source>
        <dbReference type="ARBA" id="ARBA00022692"/>
    </source>
</evidence>
<feature type="transmembrane region" description="Helical" evidence="5">
    <location>
        <begin position="134"/>
        <end position="154"/>
    </location>
</feature>
<evidence type="ECO:0000256" key="1">
    <source>
        <dbReference type="ARBA" id="ARBA00004141"/>
    </source>
</evidence>
<evidence type="ECO:0000256" key="5">
    <source>
        <dbReference type="SAM" id="Phobius"/>
    </source>
</evidence>
<dbReference type="GO" id="GO:0005886">
    <property type="term" value="C:plasma membrane"/>
    <property type="evidence" value="ECO:0007669"/>
    <property type="project" value="TreeGrafter"/>
</dbReference>
<comment type="caution">
    <text evidence="6">The sequence shown here is derived from an EMBL/GenBank/DDBJ whole genome shotgun (WGS) entry which is preliminary data.</text>
</comment>
<feature type="transmembrane region" description="Helical" evidence="5">
    <location>
        <begin position="174"/>
        <end position="195"/>
    </location>
</feature>
<evidence type="ECO:0000313" key="6">
    <source>
        <dbReference type="EMBL" id="OQE07777.1"/>
    </source>
</evidence>
<dbReference type="InterPro" id="IPR007568">
    <property type="entry name" value="RTA1"/>
</dbReference>
<dbReference type="GO" id="GO:0000324">
    <property type="term" value="C:fungal-type vacuole"/>
    <property type="evidence" value="ECO:0007669"/>
    <property type="project" value="TreeGrafter"/>
</dbReference>
<feature type="transmembrane region" description="Helical" evidence="5">
    <location>
        <begin position="57"/>
        <end position="77"/>
    </location>
</feature>
<feature type="transmembrane region" description="Helical" evidence="5">
    <location>
        <begin position="89"/>
        <end position="113"/>
    </location>
</feature>
<feature type="transmembrane region" description="Helical" evidence="5">
    <location>
        <begin position="216"/>
        <end position="238"/>
    </location>
</feature>
<organism evidence="6 7">
    <name type="scientific">Penicillium vulpinum</name>
    <dbReference type="NCBI Taxonomy" id="29845"/>
    <lineage>
        <taxon>Eukaryota</taxon>
        <taxon>Fungi</taxon>
        <taxon>Dikarya</taxon>
        <taxon>Ascomycota</taxon>
        <taxon>Pezizomycotina</taxon>
        <taxon>Eurotiomycetes</taxon>
        <taxon>Eurotiomycetidae</taxon>
        <taxon>Eurotiales</taxon>
        <taxon>Aspergillaceae</taxon>
        <taxon>Penicillium</taxon>
    </lineage>
</organism>
<evidence type="ECO:0000313" key="7">
    <source>
        <dbReference type="Proteomes" id="UP000191518"/>
    </source>
</evidence>
<dbReference type="STRING" id="29845.A0A1V6S160"/>
<dbReference type="PANTHER" id="PTHR31465:SF8">
    <property type="entry name" value="DOMAIN PROTEIN, PUTATIVE (AFU_ORTHOLOGUE AFUA_6G14140)-RELATED"/>
    <property type="match status" value="1"/>
</dbReference>
<dbReference type="PANTHER" id="PTHR31465">
    <property type="entry name" value="PROTEIN RTA1-RELATED"/>
    <property type="match status" value="1"/>
</dbReference>
<keyword evidence="7" id="KW-1185">Reference proteome</keyword>
<comment type="subcellular location">
    <subcellularLocation>
        <location evidence="1">Membrane</location>
        <topology evidence="1">Multi-pass membrane protein</topology>
    </subcellularLocation>
</comment>